<evidence type="ECO:0008006" key="3">
    <source>
        <dbReference type="Google" id="ProtNLM"/>
    </source>
</evidence>
<comment type="caution">
    <text evidence="1">The sequence shown here is derived from an EMBL/GenBank/DDBJ whole genome shotgun (WGS) entry which is preliminary data.</text>
</comment>
<dbReference type="Proteomes" id="UP000528460">
    <property type="component" value="Unassembled WGS sequence"/>
</dbReference>
<proteinExistence type="predicted"/>
<gene>
    <name evidence="1" type="ORF">HNS30_28580</name>
</gene>
<evidence type="ECO:0000313" key="2">
    <source>
        <dbReference type="Proteomes" id="UP000528460"/>
    </source>
</evidence>
<dbReference type="RefSeq" id="WP_171420199.1">
    <property type="nucleotide sequence ID" value="NZ_JABFJW010000282.1"/>
</dbReference>
<sequence>MRAFFSILLATALLSGCGTDEITPPATGPSQDEVNRVCAGVHCTADYCTSEGGVAACRPASMLYAEGWIDTSYDEDWFAFDLEARAYEVRGPPLGNGSPVCALLEADGVTPVPTQAVSGDVRPNAPGRYFLRVGHSVIPATPGTPYRWELHPR</sequence>
<protein>
    <recommendedName>
        <fullName evidence="3">Lipoprotein</fullName>
    </recommendedName>
</protein>
<evidence type="ECO:0000313" key="1">
    <source>
        <dbReference type="EMBL" id="NOK13003.1"/>
    </source>
</evidence>
<accession>A0A7Y4JXI7</accession>
<dbReference type="PROSITE" id="PS51257">
    <property type="entry name" value="PROKAR_LIPOPROTEIN"/>
    <property type="match status" value="1"/>
</dbReference>
<dbReference type="EMBL" id="JABFJW010000282">
    <property type="protein sequence ID" value="NOK13003.1"/>
    <property type="molecule type" value="Genomic_DNA"/>
</dbReference>
<organism evidence="1 2">
    <name type="scientific">Corallococcus exercitus</name>
    <dbReference type="NCBI Taxonomy" id="2316736"/>
    <lineage>
        <taxon>Bacteria</taxon>
        <taxon>Pseudomonadati</taxon>
        <taxon>Myxococcota</taxon>
        <taxon>Myxococcia</taxon>
        <taxon>Myxococcales</taxon>
        <taxon>Cystobacterineae</taxon>
        <taxon>Myxococcaceae</taxon>
        <taxon>Corallococcus</taxon>
    </lineage>
</organism>
<dbReference type="AlphaFoldDB" id="A0A7Y4JXI7"/>
<name>A0A7Y4JXI7_9BACT</name>
<reference evidence="1 2" key="1">
    <citation type="submission" date="2020-05" db="EMBL/GenBank/DDBJ databases">
        <authorList>
            <person name="Whitworth D."/>
        </authorList>
    </citation>
    <scope>NUCLEOTIDE SEQUENCE [LARGE SCALE GENOMIC DNA]</scope>
    <source>
        <strain evidence="1 2">CA046A</strain>
    </source>
</reference>